<protein>
    <submittedName>
        <fullName evidence="2">Uncharacterized protein</fullName>
    </submittedName>
</protein>
<name>A0A381RQ88_9ZZZZ</name>
<sequence length="110" mass="11512">VPPVGTLWSSGKRDSDEEVDDNTEAKATATKDEDSDNATTGTGPDEDAKEPPEAELLEDEADALDLGTTIGEDAPLGEGLDLASPLPDEKRAELPPLLARAENLNMRVGG</sequence>
<dbReference type="EMBL" id="UINC01002027">
    <property type="protein sequence ID" value="SUZ92057.1"/>
    <property type="molecule type" value="Genomic_DNA"/>
</dbReference>
<proteinExistence type="predicted"/>
<feature type="non-terminal residue" evidence="2">
    <location>
        <position position="1"/>
    </location>
</feature>
<feature type="non-terminal residue" evidence="2">
    <location>
        <position position="110"/>
    </location>
</feature>
<gene>
    <name evidence="2" type="ORF">METZ01_LOCUS44911</name>
</gene>
<dbReference type="AlphaFoldDB" id="A0A381RQ88"/>
<evidence type="ECO:0000256" key="1">
    <source>
        <dbReference type="SAM" id="MobiDB-lite"/>
    </source>
</evidence>
<reference evidence="2" key="1">
    <citation type="submission" date="2018-05" db="EMBL/GenBank/DDBJ databases">
        <authorList>
            <person name="Lanie J.A."/>
            <person name="Ng W.-L."/>
            <person name="Kazmierczak K.M."/>
            <person name="Andrzejewski T.M."/>
            <person name="Davidsen T.M."/>
            <person name="Wayne K.J."/>
            <person name="Tettelin H."/>
            <person name="Glass J.I."/>
            <person name="Rusch D."/>
            <person name="Podicherti R."/>
            <person name="Tsui H.-C.T."/>
            <person name="Winkler M.E."/>
        </authorList>
    </citation>
    <scope>NUCLEOTIDE SEQUENCE</scope>
</reference>
<feature type="region of interest" description="Disordered" evidence="1">
    <location>
        <begin position="1"/>
        <end position="94"/>
    </location>
</feature>
<organism evidence="2">
    <name type="scientific">marine metagenome</name>
    <dbReference type="NCBI Taxonomy" id="408172"/>
    <lineage>
        <taxon>unclassified sequences</taxon>
        <taxon>metagenomes</taxon>
        <taxon>ecological metagenomes</taxon>
    </lineage>
</organism>
<evidence type="ECO:0000313" key="2">
    <source>
        <dbReference type="EMBL" id="SUZ92057.1"/>
    </source>
</evidence>
<accession>A0A381RQ88</accession>
<feature type="compositionally biased region" description="Acidic residues" evidence="1">
    <location>
        <begin position="44"/>
        <end position="63"/>
    </location>
</feature>